<evidence type="ECO:0000256" key="4">
    <source>
        <dbReference type="ARBA" id="ARBA00022574"/>
    </source>
</evidence>
<dbReference type="SUPFAM" id="SSF50978">
    <property type="entry name" value="WD40 repeat-like"/>
    <property type="match status" value="1"/>
</dbReference>
<feature type="compositionally biased region" description="Basic and acidic residues" evidence="6">
    <location>
        <begin position="352"/>
        <end position="366"/>
    </location>
</feature>
<evidence type="ECO:0000256" key="6">
    <source>
        <dbReference type="SAM" id="MobiDB-lite"/>
    </source>
</evidence>
<feature type="compositionally biased region" description="Low complexity" evidence="6">
    <location>
        <begin position="27"/>
        <end position="43"/>
    </location>
</feature>
<dbReference type="Gene3D" id="2.130.10.10">
    <property type="entry name" value="YVTN repeat-like/Quinoprotein amine dehydrogenase"/>
    <property type="match status" value="1"/>
</dbReference>
<evidence type="ECO:0000256" key="2">
    <source>
        <dbReference type="ARBA" id="ARBA00009639"/>
    </source>
</evidence>
<evidence type="ECO:0000313" key="8">
    <source>
        <dbReference type="EMBL" id="KAK3055049.1"/>
    </source>
</evidence>
<comment type="subcellular location">
    <subcellularLocation>
        <location evidence="1">Cytoplasm</location>
        <location evidence="1">P-body</location>
    </subcellularLocation>
</comment>
<dbReference type="InterPro" id="IPR036322">
    <property type="entry name" value="WD40_repeat_dom_sf"/>
</dbReference>
<dbReference type="PANTHER" id="PTHR15598">
    <property type="entry name" value="ENHANCER OF MRNA-DECAPPING PROTEIN 4"/>
    <property type="match status" value="1"/>
</dbReference>
<dbReference type="EMBL" id="JAWDJX010000010">
    <property type="protein sequence ID" value="KAK3055049.1"/>
    <property type="molecule type" value="Genomic_DNA"/>
</dbReference>
<protein>
    <recommendedName>
        <fullName evidence="7">EDC4-like protein pdc1 beta-propeller domain-containing protein</fullName>
    </recommendedName>
</protein>
<feature type="region of interest" description="Disordered" evidence="6">
    <location>
        <begin position="141"/>
        <end position="167"/>
    </location>
</feature>
<feature type="compositionally biased region" description="Basic and acidic residues" evidence="6">
    <location>
        <begin position="286"/>
        <end position="297"/>
    </location>
</feature>
<feature type="region of interest" description="Disordered" evidence="6">
    <location>
        <begin position="352"/>
        <end position="371"/>
    </location>
</feature>
<feature type="compositionally biased region" description="Polar residues" evidence="6">
    <location>
        <begin position="12"/>
        <end position="26"/>
    </location>
</feature>
<feature type="region of interest" description="Disordered" evidence="6">
    <location>
        <begin position="899"/>
        <end position="1036"/>
    </location>
</feature>
<feature type="region of interest" description="Disordered" evidence="6">
    <location>
        <begin position="1258"/>
        <end position="1284"/>
    </location>
</feature>
<feature type="region of interest" description="Disordered" evidence="6">
    <location>
        <begin position="1"/>
        <end position="127"/>
    </location>
</feature>
<accession>A0AAJ0GAZ6</accession>
<evidence type="ECO:0000259" key="7">
    <source>
        <dbReference type="Pfam" id="PF24106"/>
    </source>
</evidence>
<feature type="compositionally biased region" description="Polar residues" evidence="6">
    <location>
        <begin position="141"/>
        <end position="154"/>
    </location>
</feature>
<feature type="compositionally biased region" description="Polar residues" evidence="6">
    <location>
        <begin position="53"/>
        <end position="69"/>
    </location>
</feature>
<feature type="domain" description="EDC4-like protein pdc1 beta-propeller" evidence="7">
    <location>
        <begin position="444"/>
        <end position="781"/>
    </location>
</feature>
<organism evidence="8 9">
    <name type="scientific">Extremus antarcticus</name>
    <dbReference type="NCBI Taxonomy" id="702011"/>
    <lineage>
        <taxon>Eukaryota</taxon>
        <taxon>Fungi</taxon>
        <taxon>Dikarya</taxon>
        <taxon>Ascomycota</taxon>
        <taxon>Pezizomycotina</taxon>
        <taxon>Dothideomycetes</taxon>
        <taxon>Dothideomycetidae</taxon>
        <taxon>Mycosphaerellales</taxon>
        <taxon>Extremaceae</taxon>
        <taxon>Extremus</taxon>
    </lineage>
</organism>
<comment type="caution">
    <text evidence="8">The sequence shown here is derived from an EMBL/GenBank/DDBJ whole genome shotgun (WGS) entry which is preliminary data.</text>
</comment>
<dbReference type="Pfam" id="PF24106">
    <property type="entry name" value="Beta-prop_EDC4L"/>
    <property type="match status" value="1"/>
</dbReference>
<dbReference type="PANTHER" id="PTHR15598:SF5">
    <property type="entry name" value="ENHANCER OF MRNA-DECAPPING PROTEIN 4"/>
    <property type="match status" value="1"/>
</dbReference>
<keyword evidence="5" id="KW-0677">Repeat</keyword>
<feature type="compositionally biased region" description="Low complexity" evidence="6">
    <location>
        <begin position="1018"/>
        <end position="1034"/>
    </location>
</feature>
<feature type="compositionally biased region" description="Low complexity" evidence="6">
    <location>
        <begin position="77"/>
        <end position="96"/>
    </location>
</feature>
<evidence type="ECO:0000256" key="1">
    <source>
        <dbReference type="ARBA" id="ARBA00004201"/>
    </source>
</evidence>
<dbReference type="InterPro" id="IPR055393">
    <property type="entry name" value="Beta-prop_EDC4L"/>
</dbReference>
<dbReference type="InterPro" id="IPR015943">
    <property type="entry name" value="WD40/YVTN_repeat-like_dom_sf"/>
</dbReference>
<sequence length="1423" mass="154399">MAGDLDELFSRLKNQSSEHSQPSSIWTQPQTQPHQPPSVSSPMFSPPAHTPNPIHSSRIISPVNPSSAMGTPAPEQSNKTNNLLNLLRSSSHASSSAGPMASLQNVGRTPSGPVESLSGHGRDESQSKPLFAHDLVASLQRNNPVSGLPSSRTTAGAEKSEPFASPSEDSKQFLLNLLKKPNASATTKAAAPGVVKSTEASSADTSVDKLAEGFANTSIKPAEPSRSQRETTPVRQFGSPVTKEVPFEAPQPTRPTQFNYINPFETLHSSSPLNRTPKPGAQAGNKKFEILKHDRDVSSTLNSESNAPVAKSRKIEGGPGSPSPVHAEAEKGQSVSEALEDVGEKVDKQVEQALKKADAQEKRESSKQTTTAEIADDATVITKEPGVEDGVDSSWESAEDEEAEKAGDDFQVPVYNFPMKAFVSIQVKTLPSALPIRQDSLTFIARLKKDFDQIDRNLVTASQTHIIYAPVPTKKVLNPGLRIIQQEFGQHKHIFTSTNERLFNVQLCSSLPGNDIETVLGTGVNGTIFWTSLAKSRGELFADDDVEAQGFIMPPVATHDEQSSGSPVKTRAKLASRHPELFGVARGKQIHIIAPDTVKDTTYLNSRTKIVNTEKYLAERGLRISTGKAGKDFCFSEDDTVIVSLDKSGKFKFWDIRQLTAQALDISQDKHEPIELNEPMWTLSAAASGSKPDEKPSVSSIMFLDKEKPTLKGLALRYVLIGFKQNHILQLWDLGLHKAVQEVRLPHEQDSDGICSITYHPRTGVIAVGHPTRNSIYFIHLSAPMYRLPAMDQAQYTNILAKDDPNFQVPASTAIMSGIRELSFAKVGQLRSVDMLRTPPEHAADMDIADAPLFELYAMYSKGVVGISVKRRDLGWDGESKVVRPINGVETGVVELNPLVAPEQPPQPPPKEQAAVADTPSKHPRLAPSGKKPDAGSAPPSIFGNGKQDTPKKATAPPPAKQVLKAPHRPATPERASMQIPEAPKPSQPQSTNPPLMTAESYAMAAQTGKSSTREEPASAVPSSSSATAVIPAAGAEQDSVSAPRVLSDGDLQTMMKKQFDALYTRIDGDKRVVDAAGMSKQEAVLRLVSSTLTENVEKSLHRIVSGSIEKEVLPAITEATSKAVEKKLGDVLPQQLNTHVTREVKAGVPSAVQQALKDPQVQRSISDQIASKVQQQVSQLLQQAMPNIATQATQKMVADLDTRTKQQIRELETRRVHDNSKIKELSELVRGLSVTIRSMSESQLAFQKQIVEMQEQQASASKAETQDKDAVTAPADPKAEAEDQEVAKITQLLTDGQYDAATLEWLQSSRQGELFDLIFVRVNPLYLEKVSPLVALSVSAAITASFGSYVDQRLEWLSTVLNNIDMKDGEIRDVAGRIMDVLSQRLQGAYMQVSEETPGEVELLKRVAGLFRLVGEVRGMAG</sequence>
<feature type="region of interest" description="Disordered" evidence="6">
    <location>
        <begin position="216"/>
        <end position="342"/>
    </location>
</feature>
<evidence type="ECO:0000313" key="9">
    <source>
        <dbReference type="Proteomes" id="UP001271007"/>
    </source>
</evidence>
<keyword evidence="3" id="KW-0963">Cytoplasm</keyword>
<name>A0AAJ0GAZ6_9PEZI</name>
<dbReference type="GO" id="GO:0031087">
    <property type="term" value="P:deadenylation-independent decapping of nuclear-transcribed mRNA"/>
    <property type="evidence" value="ECO:0007669"/>
    <property type="project" value="InterPro"/>
</dbReference>
<evidence type="ECO:0000256" key="5">
    <source>
        <dbReference type="ARBA" id="ARBA00022737"/>
    </source>
</evidence>
<dbReference type="Proteomes" id="UP001271007">
    <property type="component" value="Unassembled WGS sequence"/>
</dbReference>
<keyword evidence="4" id="KW-0853">WD repeat</keyword>
<dbReference type="GO" id="GO:0000932">
    <property type="term" value="C:P-body"/>
    <property type="evidence" value="ECO:0007669"/>
    <property type="project" value="UniProtKB-SubCell"/>
</dbReference>
<proteinExistence type="inferred from homology"/>
<keyword evidence="9" id="KW-1185">Reference proteome</keyword>
<comment type="similarity">
    <text evidence="2">Belongs to the WD repeat EDC4 family.</text>
</comment>
<evidence type="ECO:0000256" key="3">
    <source>
        <dbReference type="ARBA" id="ARBA00022490"/>
    </source>
</evidence>
<dbReference type="InterPro" id="IPR045152">
    <property type="entry name" value="EDC4-like"/>
</dbReference>
<gene>
    <name evidence="8" type="ORF">LTR09_004209</name>
</gene>
<reference evidence="8" key="1">
    <citation type="submission" date="2023-04" db="EMBL/GenBank/DDBJ databases">
        <title>Black Yeasts Isolated from many extreme environments.</title>
        <authorList>
            <person name="Coleine C."/>
            <person name="Stajich J.E."/>
            <person name="Selbmann L."/>
        </authorList>
    </citation>
    <scope>NUCLEOTIDE SEQUENCE</scope>
    <source>
        <strain evidence="8">CCFEE 5312</strain>
    </source>
</reference>